<dbReference type="AlphaFoldDB" id="A0A1B1Y598"/>
<dbReference type="SUPFAM" id="SSF56300">
    <property type="entry name" value="Metallo-dependent phosphatases"/>
    <property type="match status" value="1"/>
</dbReference>
<dbReference type="PANTHER" id="PTHR31302">
    <property type="entry name" value="TRANSMEMBRANE PROTEIN WITH METALLOPHOSPHOESTERASE DOMAIN-RELATED"/>
    <property type="match status" value="1"/>
</dbReference>
<dbReference type="Pfam" id="PF00149">
    <property type="entry name" value="Metallophos"/>
    <property type="match status" value="1"/>
</dbReference>
<keyword evidence="1" id="KW-0479">Metal-binding</keyword>
<feature type="transmembrane region" description="Helical" evidence="3">
    <location>
        <begin position="68"/>
        <end position="92"/>
    </location>
</feature>
<keyword evidence="3" id="KW-0812">Transmembrane</keyword>
<feature type="transmembrane region" description="Helical" evidence="3">
    <location>
        <begin position="38"/>
        <end position="56"/>
    </location>
</feature>
<dbReference type="GO" id="GO:0008758">
    <property type="term" value="F:UDP-2,3-diacylglucosamine hydrolase activity"/>
    <property type="evidence" value="ECO:0007669"/>
    <property type="project" value="TreeGrafter"/>
</dbReference>
<sequence length="415" mass="47619">MIRRILIFVTILLVLDIYLFSSFKNYFSSNILKVGFKWFYVLSMLISYSCFAMVILKFDDRPTSASILFNLWFGYTFAFIVLKLGMLGTALLDDIIRIIEYIGKIIWRVFLSSDTKVNFGERRKFIGQVGLGIASIPFLGMLYGITKGKYNYKIKTVALSFKNLPKAFDGLRIVHISDVHSGSFDDFDEVAHGINMIKEQQADLILFTGDLVNNEAEEIVPYKELFASMKAPLGVFSTLGNHDYGTHKRWKNKEEKNQNLKDLFIHQKEMGFDLLNNRTHTIEKDGQTLDIVGVENWGKPPFPQKGDLDKALEGTHPENFKILLSHDPTHWDEKVIPHSQNIDLTLSGHTHGMQFGVEIPGFKWSPSKYIYKRWAGLYKNKEQYLYVNRGFGFLGFPGRVGIWPEITVITLNQKA</sequence>
<protein>
    <submittedName>
        <fullName evidence="5">Phosphoesterase</fullName>
    </submittedName>
</protein>
<dbReference type="STRING" id="1790137.AXE80_06530"/>
<accession>A0A1B1Y598</accession>
<dbReference type="OrthoDB" id="9780884at2"/>
<dbReference type="GO" id="GO:0009245">
    <property type="term" value="P:lipid A biosynthetic process"/>
    <property type="evidence" value="ECO:0007669"/>
    <property type="project" value="TreeGrafter"/>
</dbReference>
<dbReference type="GO" id="GO:0016020">
    <property type="term" value="C:membrane"/>
    <property type="evidence" value="ECO:0007669"/>
    <property type="project" value="GOC"/>
</dbReference>
<feature type="transmembrane region" description="Helical" evidence="3">
    <location>
        <begin position="125"/>
        <end position="145"/>
    </location>
</feature>
<dbReference type="GO" id="GO:0046872">
    <property type="term" value="F:metal ion binding"/>
    <property type="evidence" value="ECO:0007669"/>
    <property type="project" value="UniProtKB-KW"/>
</dbReference>
<keyword evidence="3" id="KW-1133">Transmembrane helix</keyword>
<evidence type="ECO:0000256" key="2">
    <source>
        <dbReference type="ARBA" id="ARBA00022801"/>
    </source>
</evidence>
<name>A0A1B1Y598_9FLAO</name>
<dbReference type="Gene3D" id="3.60.21.10">
    <property type="match status" value="1"/>
</dbReference>
<keyword evidence="3" id="KW-0472">Membrane</keyword>
<evidence type="ECO:0000313" key="5">
    <source>
        <dbReference type="EMBL" id="ANW95955.1"/>
    </source>
</evidence>
<organism evidence="5 6">
    <name type="scientific">Wenyingzhuangia fucanilytica</name>
    <dbReference type="NCBI Taxonomy" id="1790137"/>
    <lineage>
        <taxon>Bacteria</taxon>
        <taxon>Pseudomonadati</taxon>
        <taxon>Bacteroidota</taxon>
        <taxon>Flavobacteriia</taxon>
        <taxon>Flavobacteriales</taxon>
        <taxon>Flavobacteriaceae</taxon>
        <taxon>Wenyingzhuangia</taxon>
    </lineage>
</organism>
<dbReference type="InterPro" id="IPR029052">
    <property type="entry name" value="Metallo-depent_PP-like"/>
</dbReference>
<gene>
    <name evidence="5" type="ORF">AXE80_06530</name>
</gene>
<reference evidence="5 6" key="1">
    <citation type="submission" date="2016-02" db="EMBL/GenBank/DDBJ databases">
        <authorList>
            <person name="Wen L."/>
            <person name="He K."/>
            <person name="Yang H."/>
        </authorList>
    </citation>
    <scope>NUCLEOTIDE SEQUENCE [LARGE SCALE GENOMIC DNA]</scope>
    <source>
        <strain evidence="5 6">CZ1127</strain>
    </source>
</reference>
<keyword evidence="6" id="KW-1185">Reference proteome</keyword>
<dbReference type="Proteomes" id="UP000092967">
    <property type="component" value="Chromosome"/>
</dbReference>
<evidence type="ECO:0000259" key="4">
    <source>
        <dbReference type="Pfam" id="PF00149"/>
    </source>
</evidence>
<dbReference type="PANTHER" id="PTHR31302:SF31">
    <property type="entry name" value="PHOSPHODIESTERASE YAEI"/>
    <property type="match status" value="1"/>
</dbReference>
<keyword evidence="2" id="KW-0378">Hydrolase</keyword>
<dbReference type="EMBL" id="CP014224">
    <property type="protein sequence ID" value="ANW95955.1"/>
    <property type="molecule type" value="Genomic_DNA"/>
</dbReference>
<proteinExistence type="predicted"/>
<evidence type="ECO:0000256" key="3">
    <source>
        <dbReference type="SAM" id="Phobius"/>
    </source>
</evidence>
<evidence type="ECO:0000256" key="1">
    <source>
        <dbReference type="ARBA" id="ARBA00022723"/>
    </source>
</evidence>
<feature type="domain" description="Calcineurin-like phosphoesterase" evidence="4">
    <location>
        <begin position="171"/>
        <end position="352"/>
    </location>
</feature>
<dbReference type="CDD" id="cd07385">
    <property type="entry name" value="MPP_YkuE_C"/>
    <property type="match status" value="1"/>
</dbReference>
<dbReference type="KEGG" id="wfu:AXE80_06530"/>
<dbReference type="InterPro" id="IPR004843">
    <property type="entry name" value="Calcineurin-like_PHP"/>
</dbReference>
<evidence type="ECO:0000313" key="6">
    <source>
        <dbReference type="Proteomes" id="UP000092967"/>
    </source>
</evidence>
<dbReference type="InterPro" id="IPR051158">
    <property type="entry name" value="Metallophosphoesterase_sf"/>
</dbReference>